<reference evidence="1 2" key="1">
    <citation type="journal article" date="2012" name="Vet. Microbiol.">
        <title>Comparative genomic analyses of the Taylorellae.</title>
        <authorList>
            <person name="Hauser H."/>
            <person name="Richter D.C."/>
            <person name="van Tonder A."/>
            <person name="Clark L."/>
            <person name="Preston A."/>
        </authorList>
    </citation>
    <scope>NUCLEOTIDE SEQUENCE [LARGE SCALE GENOMIC DNA]</scope>
    <source>
        <strain evidence="1 2">ATCC 35865</strain>
    </source>
</reference>
<evidence type="ECO:0000313" key="1">
    <source>
        <dbReference type="EMBL" id="AFN35227.1"/>
    </source>
</evidence>
<accession>A0ABN4ATQ5</accession>
<gene>
    <name evidence="1" type="ORF">KUI_0125</name>
</gene>
<organism evidence="1 2">
    <name type="scientific">Taylorella equigenitalis ATCC 35865</name>
    <dbReference type="NCBI Taxonomy" id="743973"/>
    <lineage>
        <taxon>Bacteria</taxon>
        <taxon>Pseudomonadati</taxon>
        <taxon>Pseudomonadota</taxon>
        <taxon>Betaproteobacteria</taxon>
        <taxon>Burkholderiales</taxon>
        <taxon>Alcaligenaceae</taxon>
        <taxon>Taylorella</taxon>
    </lineage>
</organism>
<proteinExistence type="predicted"/>
<dbReference type="EMBL" id="CP003264">
    <property type="protein sequence ID" value="AFN35227.1"/>
    <property type="molecule type" value="Genomic_DNA"/>
</dbReference>
<keyword evidence="2" id="KW-1185">Reference proteome</keyword>
<sequence>MLSFVDLKVSELNWGMGKYTFTFNGKCDDIVVDYYHQKLFPLDYFREKIKNK</sequence>
<dbReference type="Proteomes" id="UP000003121">
    <property type="component" value="Chromosome"/>
</dbReference>
<name>A0ABN4ATQ5_9BURK</name>
<protein>
    <submittedName>
        <fullName evidence="1">Uncharacterized protein</fullName>
    </submittedName>
</protein>
<evidence type="ECO:0000313" key="2">
    <source>
        <dbReference type="Proteomes" id="UP000003121"/>
    </source>
</evidence>